<dbReference type="EMBL" id="JN885999">
    <property type="protein sequence ID" value="AEX63212.1"/>
    <property type="molecule type" value="Genomic_DNA"/>
</dbReference>
<protein>
    <recommendedName>
        <fullName evidence="2">Hint domain-containing protein</fullName>
    </recommendedName>
</protein>
<reference evidence="1" key="1">
    <citation type="submission" date="2011-10" db="EMBL/GenBank/DDBJ databases">
        <title>Provirophages and transpovirons: unique mobilome of giant viruses.</title>
        <authorList>
            <person name="Desnues C."/>
            <person name="LaScola B."/>
            <person name="Yutin N."/>
            <person name="Fournous G."/>
            <person name="Koonin E."/>
            <person name="Raoult D."/>
        </authorList>
    </citation>
    <scope>NUCLEOTIDE SEQUENCE</scope>
    <source>
        <strain evidence="1">Mv13-mv</strain>
    </source>
</reference>
<accession>H2EFE7</accession>
<sequence length="262" mass="30661">MIIKLKKIIYPYYFEFKLLSMSGYDDKTEILTEKGWIFLKDLTVEHKVATLINSEELLYEHPLIIKEHNYSGKMYLLETSNINLCMTPNNNVWISHDSGIFKLISVDKIFSKQVKYQKNIIKYLEKNTKVFYKILLECGKDNDLSRFKTSRVLDIMAKTSQPHLMYHNILLELSQTEQKSKTDISDHFQRLALHVGLSMNIENMENNISILKIISKNKIIVNKDFQQDKWIDYSGKIYTCQVSSGVVYLRRNGIPIFSGVEI</sequence>
<proteinExistence type="predicted"/>
<organism evidence="1">
    <name type="scientific">Moumouvirus sp. 'Monve'</name>
    <dbReference type="NCBI Taxonomy" id="1128131"/>
    <lineage>
        <taxon>Viruses</taxon>
        <taxon>Varidnaviria</taxon>
        <taxon>Bamfordvirae</taxon>
        <taxon>Nucleocytoviricota</taxon>
        <taxon>Megaviricetes</taxon>
        <taxon>Imitervirales</taxon>
        <taxon>Mimiviridae</taxon>
        <taxon>Megamimivirinae</taxon>
        <taxon>Moumouvirus</taxon>
    </lineage>
</organism>
<evidence type="ECO:0008006" key="2">
    <source>
        <dbReference type="Google" id="ProtNLM"/>
    </source>
</evidence>
<evidence type="ECO:0000313" key="1">
    <source>
        <dbReference type="EMBL" id="AEX63212.1"/>
    </source>
</evidence>
<name>H2EFE7_9VIRU</name>
<gene>
    <name evidence="1" type="ORF">mv_R1010</name>
</gene>